<name>A0A0L8HVG1_OCTBM</name>
<proteinExistence type="predicted"/>
<protein>
    <submittedName>
        <fullName evidence="1">Uncharacterized protein</fullName>
    </submittedName>
</protein>
<evidence type="ECO:0000313" key="1">
    <source>
        <dbReference type="EMBL" id="KOF93182.1"/>
    </source>
</evidence>
<gene>
    <name evidence="1" type="ORF">OCBIM_22004954mg</name>
</gene>
<reference evidence="1" key="1">
    <citation type="submission" date="2015-07" db="EMBL/GenBank/DDBJ databases">
        <title>MeaNS - Measles Nucleotide Surveillance Program.</title>
        <authorList>
            <person name="Tran T."/>
            <person name="Druce J."/>
        </authorList>
    </citation>
    <scope>NUCLEOTIDE SEQUENCE</scope>
    <source>
        <strain evidence="1">UCB-OBI-ISO-001</strain>
        <tissue evidence="1">Gonad</tissue>
    </source>
</reference>
<dbReference type="AlphaFoldDB" id="A0A0L8HVG1"/>
<sequence length="72" mass="8418">MLREIAPSHLINTHSHIQSYKFIVFKFTITTSILQVHISENIDTHSRISFFDIFKDLYFKSPISQTSKSAIF</sequence>
<organism evidence="1">
    <name type="scientific">Octopus bimaculoides</name>
    <name type="common">California two-spotted octopus</name>
    <dbReference type="NCBI Taxonomy" id="37653"/>
    <lineage>
        <taxon>Eukaryota</taxon>
        <taxon>Metazoa</taxon>
        <taxon>Spiralia</taxon>
        <taxon>Lophotrochozoa</taxon>
        <taxon>Mollusca</taxon>
        <taxon>Cephalopoda</taxon>
        <taxon>Coleoidea</taxon>
        <taxon>Octopodiformes</taxon>
        <taxon>Octopoda</taxon>
        <taxon>Incirrata</taxon>
        <taxon>Octopodidae</taxon>
        <taxon>Octopus</taxon>
    </lineage>
</organism>
<accession>A0A0L8HVG1</accession>
<dbReference type="EMBL" id="KQ417216">
    <property type="protein sequence ID" value="KOF93182.1"/>
    <property type="molecule type" value="Genomic_DNA"/>
</dbReference>